<feature type="chain" id="PRO_5008141566" description="Proline rich salivary secreted peptide" evidence="2">
    <location>
        <begin position="19"/>
        <end position="143"/>
    </location>
</feature>
<dbReference type="AlphaFoldDB" id="A0A182WLW5"/>
<reference evidence="3" key="2">
    <citation type="submission" date="2020-05" db="UniProtKB">
        <authorList>
            <consortium name="EnsemblMetazoa"/>
        </authorList>
    </citation>
    <scope>IDENTIFICATION</scope>
    <source>
        <strain evidence="3">MINIMUS1</strain>
    </source>
</reference>
<keyword evidence="4" id="KW-1185">Reference proteome</keyword>
<proteinExistence type="predicted"/>
<organism evidence="3 4">
    <name type="scientific">Anopheles minimus</name>
    <dbReference type="NCBI Taxonomy" id="112268"/>
    <lineage>
        <taxon>Eukaryota</taxon>
        <taxon>Metazoa</taxon>
        <taxon>Ecdysozoa</taxon>
        <taxon>Arthropoda</taxon>
        <taxon>Hexapoda</taxon>
        <taxon>Insecta</taxon>
        <taxon>Pterygota</taxon>
        <taxon>Neoptera</taxon>
        <taxon>Endopterygota</taxon>
        <taxon>Diptera</taxon>
        <taxon>Nematocera</taxon>
        <taxon>Culicoidea</taxon>
        <taxon>Culicidae</taxon>
        <taxon>Anophelinae</taxon>
        <taxon>Anopheles</taxon>
    </lineage>
</organism>
<dbReference type="EnsemblMetazoa" id="AMIN011394-RA">
    <property type="protein sequence ID" value="AMIN011394-PA"/>
    <property type="gene ID" value="AMIN011394"/>
</dbReference>
<accession>A0A182WLW5</accession>
<evidence type="ECO:0000256" key="2">
    <source>
        <dbReference type="SAM" id="SignalP"/>
    </source>
</evidence>
<feature type="signal peptide" evidence="2">
    <location>
        <begin position="1"/>
        <end position="18"/>
    </location>
</feature>
<sequence length="143" mass="16324">MAIRVRILFIILYIKTLCDYNVTCAKKSNRKSYDSSIEDELFPIYECDERSRDWTLRCLVPLTNAQMSLDLCKTGENPDQQFLHRCAKELQILGQSCPQPVAVADIARNMQAHKPPPMPYESPNHPKVPKPPSAGNMKDKFSL</sequence>
<feature type="region of interest" description="Disordered" evidence="1">
    <location>
        <begin position="108"/>
        <end position="143"/>
    </location>
</feature>
<dbReference type="Proteomes" id="UP000075920">
    <property type="component" value="Unassembled WGS sequence"/>
</dbReference>
<evidence type="ECO:0000313" key="4">
    <source>
        <dbReference type="Proteomes" id="UP000075920"/>
    </source>
</evidence>
<dbReference type="VEuPathDB" id="VectorBase:AMIN011394"/>
<reference evidence="4" key="1">
    <citation type="submission" date="2013-03" db="EMBL/GenBank/DDBJ databases">
        <title>The Genome Sequence of Anopheles minimus MINIMUS1.</title>
        <authorList>
            <consortium name="The Broad Institute Genomics Platform"/>
            <person name="Neafsey D.E."/>
            <person name="Walton C."/>
            <person name="Walker B."/>
            <person name="Young S.K."/>
            <person name="Zeng Q."/>
            <person name="Gargeya S."/>
            <person name="Fitzgerald M."/>
            <person name="Haas B."/>
            <person name="Abouelleil A."/>
            <person name="Allen A.W."/>
            <person name="Alvarado L."/>
            <person name="Arachchi H.M."/>
            <person name="Berlin A.M."/>
            <person name="Chapman S.B."/>
            <person name="Gainer-Dewar J."/>
            <person name="Goldberg J."/>
            <person name="Griggs A."/>
            <person name="Gujja S."/>
            <person name="Hansen M."/>
            <person name="Howarth C."/>
            <person name="Imamovic A."/>
            <person name="Ireland A."/>
            <person name="Larimer J."/>
            <person name="McCowan C."/>
            <person name="Murphy C."/>
            <person name="Pearson M."/>
            <person name="Poon T.W."/>
            <person name="Priest M."/>
            <person name="Roberts A."/>
            <person name="Saif S."/>
            <person name="Shea T."/>
            <person name="Sisk P."/>
            <person name="Sykes S."/>
            <person name="Wortman J."/>
            <person name="Nusbaum C."/>
            <person name="Birren B."/>
        </authorList>
    </citation>
    <scope>NUCLEOTIDE SEQUENCE [LARGE SCALE GENOMIC DNA]</scope>
    <source>
        <strain evidence="4">MINIMUS1</strain>
    </source>
</reference>
<protein>
    <recommendedName>
        <fullName evidence="5">Proline rich salivary secreted peptide</fullName>
    </recommendedName>
</protein>
<evidence type="ECO:0008006" key="5">
    <source>
        <dbReference type="Google" id="ProtNLM"/>
    </source>
</evidence>
<evidence type="ECO:0000313" key="3">
    <source>
        <dbReference type="EnsemblMetazoa" id="AMIN011394-PA"/>
    </source>
</evidence>
<name>A0A182WLW5_9DIPT</name>
<evidence type="ECO:0000256" key="1">
    <source>
        <dbReference type="SAM" id="MobiDB-lite"/>
    </source>
</evidence>
<keyword evidence="2" id="KW-0732">Signal</keyword>